<accession>A8H3M6</accession>
<dbReference type="PANTHER" id="PTHR32347:SF23">
    <property type="entry name" value="BLL5650 PROTEIN"/>
    <property type="match status" value="1"/>
</dbReference>
<evidence type="ECO:0000313" key="5">
    <source>
        <dbReference type="Proteomes" id="UP000002608"/>
    </source>
</evidence>
<evidence type="ECO:0000259" key="3">
    <source>
        <dbReference type="Pfam" id="PF25975"/>
    </source>
</evidence>
<evidence type="ECO:0000313" key="4">
    <source>
        <dbReference type="EMBL" id="ABV87163.1"/>
    </source>
</evidence>
<dbReference type="Pfam" id="PF25975">
    <property type="entry name" value="CzcB_C"/>
    <property type="match status" value="1"/>
</dbReference>
<dbReference type="EMBL" id="CP000851">
    <property type="protein sequence ID" value="ABV87163.1"/>
    <property type="molecule type" value="Genomic_DNA"/>
</dbReference>
<evidence type="ECO:0000256" key="2">
    <source>
        <dbReference type="ARBA" id="ARBA00023054"/>
    </source>
</evidence>
<name>A8H3M6_SHEPA</name>
<dbReference type="KEGG" id="spl:Spea_1840"/>
<dbReference type="PANTHER" id="PTHR32347">
    <property type="entry name" value="EFFLUX SYSTEM COMPONENT YKNX-RELATED"/>
    <property type="match status" value="1"/>
</dbReference>
<dbReference type="eggNOG" id="COG0845">
    <property type="taxonomic scope" value="Bacteria"/>
</dbReference>
<sequence>MITTQSKTTSELKSRTDFTITEQKPNLVRTVLLTSVLAAAALGLTACGDSGSAGVLTVEVNRSDFKVDIPASGELEASNSTTINVPTGLRGPQSLAWIIDNFSDVKAGDVVAKMDSTRESFRLEMEQLDYDRLGLDSQIQTQKDKTIDKSLNTDTKVTAQEQDLADRFFSEDERVYTRIDIIDQMRNQDYLEAKMEFYDWGLSQHGSQAQAEQELIKLKQKGHKAKMNRYSNNLKQMEIVAPHDGLFVSQAGWNGALPVAGDMMWSGVTIGLLPDTSKMQAKLYVLESEALGLAIDKPVTLYLDAYPELPITGTLTQLDALAKAKEQDSPVNYFQITVTLDKTLEEIMQPGRQVNAMVHALDLNDVITVPNQALFQKSGEYWVYIKTSAGFAKRSVKLGNRSLNRTVVTEGLEQGDTIALTTPPKRNRV</sequence>
<dbReference type="Proteomes" id="UP000002608">
    <property type="component" value="Chromosome"/>
</dbReference>
<gene>
    <name evidence="4" type="ordered locus">Spea_1840</name>
</gene>
<dbReference type="GO" id="GO:0030313">
    <property type="term" value="C:cell envelope"/>
    <property type="evidence" value="ECO:0007669"/>
    <property type="project" value="UniProtKB-SubCell"/>
</dbReference>
<dbReference type="Gene3D" id="2.40.30.170">
    <property type="match status" value="1"/>
</dbReference>
<dbReference type="OrthoDB" id="8738918at2"/>
<proteinExistence type="predicted"/>
<dbReference type="InterPro" id="IPR050465">
    <property type="entry name" value="UPF0194_transport"/>
</dbReference>
<feature type="domain" description="CzcB-like C-terminal circularly permuted SH3-like" evidence="3">
    <location>
        <begin position="367"/>
        <end position="420"/>
    </location>
</feature>
<comment type="subcellular location">
    <subcellularLocation>
        <location evidence="1">Cell envelope</location>
    </subcellularLocation>
</comment>
<dbReference type="STRING" id="398579.Spea_1840"/>
<dbReference type="HOGENOM" id="CLU_018816_14_2_6"/>
<dbReference type="InterPro" id="IPR058649">
    <property type="entry name" value="CzcB_C"/>
</dbReference>
<protein>
    <submittedName>
        <fullName evidence="4">Membrane-fusion protein</fullName>
    </submittedName>
</protein>
<dbReference type="AlphaFoldDB" id="A8H3M6"/>
<organism evidence="4 5">
    <name type="scientific">Shewanella pealeana (strain ATCC 700345 / ANG-SQ1)</name>
    <dbReference type="NCBI Taxonomy" id="398579"/>
    <lineage>
        <taxon>Bacteria</taxon>
        <taxon>Pseudomonadati</taxon>
        <taxon>Pseudomonadota</taxon>
        <taxon>Gammaproteobacteria</taxon>
        <taxon>Alteromonadales</taxon>
        <taxon>Shewanellaceae</taxon>
        <taxon>Shewanella</taxon>
    </lineage>
</organism>
<evidence type="ECO:0000256" key="1">
    <source>
        <dbReference type="ARBA" id="ARBA00004196"/>
    </source>
</evidence>
<keyword evidence="2" id="KW-0175">Coiled coil</keyword>
<keyword evidence="5" id="KW-1185">Reference proteome</keyword>
<reference evidence="4 5" key="1">
    <citation type="submission" date="2007-10" db="EMBL/GenBank/DDBJ databases">
        <title>Complete sequence of Shewanella pealeana ATCC 700345.</title>
        <authorList>
            <consortium name="US DOE Joint Genome Institute"/>
            <person name="Copeland A."/>
            <person name="Lucas S."/>
            <person name="Lapidus A."/>
            <person name="Barry K."/>
            <person name="Glavina del Rio T."/>
            <person name="Dalin E."/>
            <person name="Tice H."/>
            <person name="Pitluck S."/>
            <person name="Chertkov O."/>
            <person name="Brettin T."/>
            <person name="Bruce D."/>
            <person name="Detter J.C."/>
            <person name="Han C."/>
            <person name="Schmutz J."/>
            <person name="Larimer F."/>
            <person name="Land M."/>
            <person name="Hauser L."/>
            <person name="Kyrpides N."/>
            <person name="Kim E."/>
            <person name="Zhao J.-S.Z."/>
            <person name="Manno D."/>
            <person name="Hawari J."/>
            <person name="Richardson P."/>
        </authorList>
    </citation>
    <scope>NUCLEOTIDE SEQUENCE [LARGE SCALE GENOMIC DNA]</scope>
    <source>
        <strain evidence="5">ATCC 700345 / ANG-SQ1</strain>
    </source>
</reference>
<dbReference type="Gene3D" id="2.40.420.20">
    <property type="match status" value="1"/>
</dbReference>